<evidence type="ECO:0000313" key="4">
    <source>
        <dbReference type="Proteomes" id="UP000290261"/>
    </source>
</evidence>
<evidence type="ECO:0000259" key="2">
    <source>
        <dbReference type="Pfam" id="PF09822"/>
    </source>
</evidence>
<keyword evidence="1" id="KW-1133">Transmembrane helix</keyword>
<sequence length="770" mass="87374">MKTILNIAKTELKNLFYSPIAWLILIIFTIQANITFLDMFELLLKFADSGRSSSNITTRIFTEPMGARTVFIKIQNNLFLYIPLLTMGLMSREISSGSIKLLFSSPVSSYQIVFGKYFAMLFYGLILIGILSLSVIFGSMGVKNLDVPYLLSGLFGVYLLICAYSAIGLFMSALTSYQVVAAFSTLAILGALNYVGTVGQSIAFVRELTYWLSMSGRTETMISGLLTSEDVMYFLIVVTIFLGFTIVKLEAGRIRKKFVNFGRYALILLIGVVGGFVFSRPTIKSYLDVTANKHNTLRENSQRIVKNIDGKLIITTYVNILGYNMYYGVPIRVKVDMERFEKYIRFKPDIELKYVYYWDTPSNNPYIYSRYPDDSEAEMAKKVADLYDIDFNEVLGPDQVKGMGLKEEDNVFVRLVEHQDGEKTFLRIFKDMQVMPDEKEITVALKRVDKRSITVGFVKGHGEREVFGTGDADYSRVSVLKNYRESLINNGFDFEEIDLSHGDVPASIDILVVADARSPLSELEQKRLYSFIGNGGNLLIAAEPNRREHLAPLAKHIGVEFIDGVIVEPSENFSPTLVINNLTPKIQEEISFVFERMAIRNEKVTTLEGMGLEYELAKEKGYAVTPLLQTKWRGCWNELESTNFEADSLVQNTDVGEIQKPYEMAVALSKQKAGKVQRIVVLGDADCWSNSEAFMQREDLETNNPRFMMGIFEWLSNSEFPVDVRKPQFQDNGFKISQSTIKIWKIVLVWLLPLGIAITYLSIWLTRRKK</sequence>
<feature type="transmembrane region" description="Helical" evidence="1">
    <location>
        <begin position="20"/>
        <end position="44"/>
    </location>
</feature>
<feature type="transmembrane region" description="Helical" evidence="1">
    <location>
        <begin position="743"/>
        <end position="765"/>
    </location>
</feature>
<feature type="transmembrane region" description="Helical" evidence="1">
    <location>
        <begin position="149"/>
        <end position="171"/>
    </location>
</feature>
<dbReference type="RefSeq" id="WP_129656012.1">
    <property type="nucleotide sequence ID" value="NZ_ML142914.1"/>
</dbReference>
<dbReference type="Proteomes" id="UP000290261">
    <property type="component" value="Unassembled WGS sequence"/>
</dbReference>
<keyword evidence="1" id="KW-0812">Transmembrane</keyword>
<dbReference type="GO" id="GO:0005886">
    <property type="term" value="C:plasma membrane"/>
    <property type="evidence" value="ECO:0007669"/>
    <property type="project" value="UniProtKB-SubCell"/>
</dbReference>
<evidence type="ECO:0000256" key="1">
    <source>
        <dbReference type="SAM" id="Phobius"/>
    </source>
</evidence>
<accession>A0A444VI48</accession>
<feature type="transmembrane region" description="Helical" evidence="1">
    <location>
        <begin position="117"/>
        <end position="137"/>
    </location>
</feature>
<dbReference type="EMBL" id="JJMP01000010">
    <property type="protein sequence ID" value="RYC50432.1"/>
    <property type="molecule type" value="Genomic_DNA"/>
</dbReference>
<feature type="domain" description="ABC-type uncharacterised transport system" evidence="2">
    <location>
        <begin position="454"/>
        <end position="708"/>
    </location>
</feature>
<feature type="transmembrane region" description="Helical" evidence="1">
    <location>
        <begin position="261"/>
        <end position="278"/>
    </location>
</feature>
<dbReference type="GO" id="GO:0140359">
    <property type="term" value="F:ABC-type transporter activity"/>
    <property type="evidence" value="ECO:0007669"/>
    <property type="project" value="InterPro"/>
</dbReference>
<feature type="transmembrane region" description="Helical" evidence="1">
    <location>
        <begin position="232"/>
        <end position="249"/>
    </location>
</feature>
<dbReference type="Pfam" id="PF09822">
    <property type="entry name" value="ABC_transp_aux"/>
    <property type="match status" value="1"/>
</dbReference>
<keyword evidence="1" id="KW-0472">Membrane</keyword>
<name>A0A444VI48_9FLAO</name>
<gene>
    <name evidence="3" type="ORF">DN53_05810</name>
</gene>
<comment type="caution">
    <text evidence="3">The sequence shown here is derived from an EMBL/GenBank/DDBJ whole genome shotgun (WGS) entry which is preliminary data.</text>
</comment>
<protein>
    <recommendedName>
        <fullName evidence="2">ABC-type uncharacterized transport system domain-containing protein</fullName>
    </recommendedName>
</protein>
<dbReference type="AlphaFoldDB" id="A0A444VI48"/>
<reference evidence="3 4" key="1">
    <citation type="submission" date="2014-04" db="EMBL/GenBank/DDBJ databases">
        <title>Whole genome of Muricauda olearia.</title>
        <authorList>
            <person name="Zhang X.-H."/>
            <person name="Tang K."/>
        </authorList>
    </citation>
    <scope>NUCLEOTIDE SEQUENCE [LARGE SCALE GENOMIC DNA]</scope>
    <source>
        <strain evidence="3 4">Th120</strain>
    </source>
</reference>
<dbReference type="InterPro" id="IPR019196">
    <property type="entry name" value="ABC_transp_unknown"/>
</dbReference>
<dbReference type="Pfam" id="PF12679">
    <property type="entry name" value="ABC2_membrane_2"/>
    <property type="match status" value="1"/>
</dbReference>
<feature type="transmembrane region" description="Helical" evidence="1">
    <location>
        <begin position="177"/>
        <end position="196"/>
    </location>
</feature>
<organism evidence="3 4">
    <name type="scientific">Flagellimonas olearia</name>
    <dbReference type="NCBI Taxonomy" id="552546"/>
    <lineage>
        <taxon>Bacteria</taxon>
        <taxon>Pseudomonadati</taxon>
        <taxon>Bacteroidota</taxon>
        <taxon>Flavobacteriia</taxon>
        <taxon>Flavobacteriales</taxon>
        <taxon>Flavobacteriaceae</taxon>
        <taxon>Flagellimonas</taxon>
    </lineage>
</organism>
<keyword evidence="4" id="KW-1185">Reference proteome</keyword>
<evidence type="ECO:0000313" key="3">
    <source>
        <dbReference type="EMBL" id="RYC50432.1"/>
    </source>
</evidence>
<proteinExistence type="predicted"/>